<comment type="caution">
    <text evidence="3">The sequence shown here is derived from an EMBL/GenBank/DDBJ whole genome shotgun (WGS) entry which is preliminary data.</text>
</comment>
<feature type="compositionally biased region" description="Basic residues" evidence="1">
    <location>
        <begin position="670"/>
        <end position="682"/>
    </location>
</feature>
<evidence type="ECO:0000313" key="3">
    <source>
        <dbReference type="EMBL" id="GJU01318.1"/>
    </source>
</evidence>
<reference evidence="3" key="2">
    <citation type="submission" date="2022-01" db="EMBL/GenBank/DDBJ databases">
        <authorList>
            <person name="Yamashiro T."/>
            <person name="Shiraishi A."/>
            <person name="Satake H."/>
            <person name="Nakayama K."/>
        </authorList>
    </citation>
    <scope>NUCLEOTIDE SEQUENCE</scope>
</reference>
<keyword evidence="4" id="KW-1185">Reference proteome</keyword>
<evidence type="ECO:0000259" key="2">
    <source>
        <dbReference type="Pfam" id="PF07727"/>
    </source>
</evidence>
<reference evidence="3" key="1">
    <citation type="journal article" date="2022" name="Int. J. Mol. Sci.">
        <title>Draft Genome of Tanacetum Coccineum: Genomic Comparison of Closely Related Tanacetum-Family Plants.</title>
        <authorList>
            <person name="Yamashiro T."/>
            <person name="Shiraishi A."/>
            <person name="Nakayama K."/>
            <person name="Satake H."/>
        </authorList>
    </citation>
    <scope>NUCLEOTIDE SEQUENCE</scope>
</reference>
<feature type="region of interest" description="Disordered" evidence="1">
    <location>
        <begin position="724"/>
        <end position="746"/>
    </location>
</feature>
<feature type="region of interest" description="Disordered" evidence="1">
    <location>
        <begin position="604"/>
        <end position="627"/>
    </location>
</feature>
<evidence type="ECO:0000256" key="1">
    <source>
        <dbReference type="SAM" id="MobiDB-lite"/>
    </source>
</evidence>
<sequence length="802" mass="90822">MPMMIMTWKLSILLMLIKVWVQRLISTIWNLPLLSVLFPTTRVHTTNPKAQIIGDLKSAVQTRGMTKKNSGEHAMISYIQNWVEAMQEELLQFKIQKVWTLVDLPSGKKAIGTKWVYRNKKDERGIVVRNKARLVAQGYKQEEGIDYDEVFAPVARVEAIKGDDIIFGSNKKSLCDEFEKIMHNRFQMSSIGELTFFLGLQVKQKEEGIFISQDKYVGEILKKFGFSSIRTASTPMETNKALTKDKDGEDVNVHLYRSMIGSLMYLTSSRPDIIYLKGQPKLGLWYPKDPPLILEAFLDSDYAGASLDKKSTTGGCQFLGSRLISWQCKKQTVVANSTTEAKYIAASHCCGQVLWIQNQMLDYGFNFMQTKIYVDNESAICVVKNPVYHSKTKHIKIQYHFIRDTFEKRLIEMVKIHTDYNVADFLTKAFDMTRRIYMMASLLILVGLVDTAGTNVSTAKAQLCWLYTTQQMVINSPCLTNKKELAILGQMTTVDGQTIAITEASVRRHLQLADADGISSLPNTKIFEQLTLMGQGKGPSSPGGTQHTSTLIETSPQLQNISNTYRKTNTRTRRMGIRIPQSDVPSIVVDEAIIKEMHNGLARPERVSNLPNEPPLREGNTSRSGEGSMQLLELINLYTKLSDKVTSLEDELDSTKAVYNKALITLTKRVKKSEKQLKHKRDRAVIDSSEDKGPSLDAEDSPKHGRMIEEIDNDKTINLVKSRELGKSHDTAEHRMESEHDDDDKTLAETLLNIKRSAAKGKAIMQESKPPKKIKKKEIIQISLDEEFTKSFYEEEKSQILH</sequence>
<proteinExistence type="predicted"/>
<name>A0ABQ5IPT2_9ASTR</name>
<dbReference type="PANTHER" id="PTHR11439">
    <property type="entry name" value="GAG-POL-RELATED RETROTRANSPOSON"/>
    <property type="match status" value="1"/>
</dbReference>
<dbReference type="InterPro" id="IPR043502">
    <property type="entry name" value="DNA/RNA_pol_sf"/>
</dbReference>
<protein>
    <submittedName>
        <fullName evidence="3">Ribonuclease H-like domain-containing protein</fullName>
    </submittedName>
</protein>
<dbReference type="CDD" id="cd09272">
    <property type="entry name" value="RNase_HI_RT_Ty1"/>
    <property type="match status" value="1"/>
</dbReference>
<dbReference type="InterPro" id="IPR013103">
    <property type="entry name" value="RVT_2"/>
</dbReference>
<evidence type="ECO:0000313" key="4">
    <source>
        <dbReference type="Proteomes" id="UP001151760"/>
    </source>
</evidence>
<gene>
    <name evidence="3" type="ORF">Tco_1111656</name>
</gene>
<feature type="domain" description="Reverse transcriptase Ty1/copia-type" evidence="2">
    <location>
        <begin position="97"/>
        <end position="161"/>
    </location>
</feature>
<feature type="domain" description="Reverse transcriptase Ty1/copia-type" evidence="2">
    <location>
        <begin position="162"/>
        <end position="237"/>
    </location>
</feature>
<dbReference type="Pfam" id="PF07727">
    <property type="entry name" value="RVT_2"/>
    <property type="match status" value="2"/>
</dbReference>
<dbReference type="EMBL" id="BQNB010020952">
    <property type="protein sequence ID" value="GJU01318.1"/>
    <property type="molecule type" value="Genomic_DNA"/>
</dbReference>
<dbReference type="PANTHER" id="PTHR11439:SF495">
    <property type="entry name" value="REVERSE TRANSCRIPTASE, RNA-DEPENDENT DNA POLYMERASE-RELATED"/>
    <property type="match status" value="1"/>
</dbReference>
<feature type="region of interest" description="Disordered" evidence="1">
    <location>
        <begin position="670"/>
        <end position="705"/>
    </location>
</feature>
<dbReference type="Proteomes" id="UP001151760">
    <property type="component" value="Unassembled WGS sequence"/>
</dbReference>
<organism evidence="3 4">
    <name type="scientific">Tanacetum coccineum</name>
    <dbReference type="NCBI Taxonomy" id="301880"/>
    <lineage>
        <taxon>Eukaryota</taxon>
        <taxon>Viridiplantae</taxon>
        <taxon>Streptophyta</taxon>
        <taxon>Embryophyta</taxon>
        <taxon>Tracheophyta</taxon>
        <taxon>Spermatophyta</taxon>
        <taxon>Magnoliopsida</taxon>
        <taxon>eudicotyledons</taxon>
        <taxon>Gunneridae</taxon>
        <taxon>Pentapetalae</taxon>
        <taxon>asterids</taxon>
        <taxon>campanulids</taxon>
        <taxon>Asterales</taxon>
        <taxon>Asteraceae</taxon>
        <taxon>Asteroideae</taxon>
        <taxon>Anthemideae</taxon>
        <taxon>Anthemidinae</taxon>
        <taxon>Tanacetum</taxon>
    </lineage>
</organism>
<feature type="compositionally biased region" description="Basic and acidic residues" evidence="1">
    <location>
        <begin position="683"/>
        <end position="705"/>
    </location>
</feature>
<dbReference type="SUPFAM" id="SSF56672">
    <property type="entry name" value="DNA/RNA polymerases"/>
    <property type="match status" value="1"/>
</dbReference>
<accession>A0ABQ5IPT2</accession>